<keyword evidence="3" id="KW-1185">Reference proteome</keyword>
<dbReference type="Pfam" id="PF10103">
    <property type="entry name" value="Zincin_2"/>
    <property type="match status" value="1"/>
</dbReference>
<dbReference type="InterPro" id="IPR042271">
    <property type="entry name" value="Zinicin_2_N"/>
</dbReference>
<evidence type="ECO:0000313" key="2">
    <source>
        <dbReference type="EMBL" id="MEX3593615.1"/>
    </source>
</evidence>
<dbReference type="Proteomes" id="UP001558481">
    <property type="component" value="Unassembled WGS sequence"/>
</dbReference>
<dbReference type="EMBL" id="JAYWLU010000002">
    <property type="protein sequence ID" value="MEX3593615.1"/>
    <property type="molecule type" value="Genomic_DNA"/>
</dbReference>
<evidence type="ECO:0000313" key="3">
    <source>
        <dbReference type="Proteomes" id="UP001558481"/>
    </source>
</evidence>
<dbReference type="NCBIfam" id="TIGR03624">
    <property type="entry name" value="putative hydrolase"/>
    <property type="match status" value="1"/>
</dbReference>
<gene>
    <name evidence="2" type="ORF">VVR66_02675</name>
</gene>
<keyword evidence="2" id="KW-0378">Hydrolase</keyword>
<keyword evidence="2" id="KW-0482">Metalloprotease</keyword>
<dbReference type="PANTHER" id="PTHR39420">
    <property type="match status" value="1"/>
</dbReference>
<accession>A0ABV3UZ61</accession>
<feature type="compositionally biased region" description="Basic and acidic residues" evidence="1">
    <location>
        <begin position="490"/>
        <end position="502"/>
    </location>
</feature>
<sequence length="502" mass="53192">MSSNPPRDENGDNPKDPFQEMFERLLGSQGMSGENMPGGMPVNPQAMSMMFQQIQSMMSSGGTDEPVNWELARNHARQVASQKGDPSVTSKQKGAVDDAMKLAELWLTPNTAFVEPNTLPAAWSRAEWIEATAETWKEMTTPVAASVTKAMSEAMTKQLPPELSQAMGGADLSGMLSGAGSMLFGMQLGQAVGALSCEVVSSTDVGLPLSKDHSALVPSNVAEFSEGLELPASDVMLYLAIREAAHIRLFHGAPWLRDHVLGLITSFAAGIHIDMDRIETIAQDLDPMDPSGIQDALASGVFSPQMTPEQEATLARLETVLALIEGWVTRVTVASTGNIPSAAALTEMMSRRRAEGGPAERTFGSLVGLELRPRRMREAAAFWEYVESKRGIDERDGLWESAELLPTNEDLDDPEGFEQRRGLLTASDDEMDAALAKLLSGGYEGPEGGDTAGSKDSGSTSSDSGASDGSGEANESGDSTGSGDSTDSGDDSREGPGDSPKA</sequence>
<dbReference type="RefSeq" id="WP_368629086.1">
    <property type="nucleotide sequence ID" value="NZ_JAYWLU010000002.1"/>
</dbReference>
<dbReference type="GO" id="GO:0008237">
    <property type="term" value="F:metallopeptidase activity"/>
    <property type="evidence" value="ECO:0007669"/>
    <property type="project" value="UniProtKB-KW"/>
</dbReference>
<dbReference type="SUPFAM" id="SSF55486">
    <property type="entry name" value="Metalloproteases ('zincins'), catalytic domain"/>
    <property type="match status" value="1"/>
</dbReference>
<feature type="region of interest" description="Disordered" evidence="1">
    <location>
        <begin position="440"/>
        <end position="502"/>
    </location>
</feature>
<reference evidence="2 3" key="1">
    <citation type="journal article" date="2024" name="Fungal Genet. Biol.">
        <title>The porcine skin microbiome exhibits broad fungal antagonism.</title>
        <authorList>
            <person name="De La Cruz K.F."/>
            <person name="Townsend E.C."/>
            <person name="Alex Cheong J.Z."/>
            <person name="Salamzade R."/>
            <person name="Liu A."/>
            <person name="Sandstrom S."/>
            <person name="Davila E."/>
            <person name="Huang L."/>
            <person name="Xu K.H."/>
            <person name="Wu S.Y."/>
            <person name="Meudt J.J."/>
            <person name="Shanmuganayagam D."/>
            <person name="Gibson A.L.F."/>
            <person name="Kalan L.R."/>
        </authorList>
    </citation>
    <scope>NUCLEOTIDE SEQUENCE [LARGE SCALE GENOMIC DNA]</scope>
    <source>
        <strain evidence="2 3">LK2625</strain>
    </source>
</reference>
<keyword evidence="2" id="KW-0645">Protease</keyword>
<organism evidence="2 3">
    <name type="scientific">Kocuria carniphila</name>
    <dbReference type="NCBI Taxonomy" id="262208"/>
    <lineage>
        <taxon>Bacteria</taxon>
        <taxon>Bacillati</taxon>
        <taxon>Actinomycetota</taxon>
        <taxon>Actinomycetes</taxon>
        <taxon>Micrococcales</taxon>
        <taxon>Micrococcaceae</taxon>
        <taxon>Kocuria</taxon>
    </lineage>
</organism>
<comment type="caution">
    <text evidence="2">The sequence shown here is derived from an EMBL/GenBank/DDBJ whole genome shotgun (WGS) entry which is preliminary data.</text>
</comment>
<evidence type="ECO:0000256" key="1">
    <source>
        <dbReference type="SAM" id="MobiDB-lite"/>
    </source>
</evidence>
<protein>
    <submittedName>
        <fullName evidence="2">Zinc-dependent metalloprotease</fullName>
    </submittedName>
</protein>
<dbReference type="InterPro" id="IPR018766">
    <property type="entry name" value="Zinicin_2"/>
</dbReference>
<name>A0ABV3UZ61_9MICC</name>
<proteinExistence type="predicted"/>
<feature type="compositionally biased region" description="Low complexity" evidence="1">
    <location>
        <begin position="452"/>
        <end position="486"/>
    </location>
</feature>
<feature type="compositionally biased region" description="Gly residues" evidence="1">
    <location>
        <begin position="442"/>
        <end position="451"/>
    </location>
</feature>
<dbReference type="Gene3D" id="1.20.150.30">
    <property type="entry name" value="Zincin-like metallopeptidase, N-terminal domain"/>
    <property type="match status" value="1"/>
</dbReference>
<dbReference type="PANTHER" id="PTHR39420:SF2">
    <property type="entry name" value="HYDROLASE"/>
    <property type="match status" value="1"/>
</dbReference>